<dbReference type="Pfam" id="PF11528">
    <property type="entry name" value="DUF3224"/>
    <property type="match status" value="2"/>
</dbReference>
<dbReference type="Proteomes" id="UP000054097">
    <property type="component" value="Unassembled WGS sequence"/>
</dbReference>
<dbReference type="Gene3D" id="2.40.350.10">
    <property type="entry name" value="SO1590-like"/>
    <property type="match status" value="1"/>
</dbReference>
<proteinExistence type="predicted"/>
<dbReference type="AlphaFoldDB" id="A0A0C2W5Z3"/>
<dbReference type="SUPFAM" id="SSF159238">
    <property type="entry name" value="SO1590-like"/>
    <property type="match status" value="1"/>
</dbReference>
<dbReference type="EMBL" id="KN824369">
    <property type="protein sequence ID" value="KIM21878.1"/>
    <property type="molecule type" value="Genomic_DNA"/>
</dbReference>
<dbReference type="OrthoDB" id="3203116at2759"/>
<sequence>MASPNFNAKFDCDTWDEKDITPLEGSTTKITRTRTERTFTGALDGKSVTEYTFVYHAVPNAAAPAAKAGGDADAKEAHEGKPGQMVTYNGLMYFKGKAEGYDSEGELVFTCTGTWGKGGEMKAIGDWVVIPGSGTGGLAGVKEGSGGYVSTGKTDQPCWVNLA</sequence>
<protein>
    <submittedName>
        <fullName evidence="1">Uncharacterized protein</fullName>
    </submittedName>
</protein>
<accession>A0A0C2W5Z3</accession>
<keyword evidence="2" id="KW-1185">Reference proteome</keyword>
<gene>
    <name evidence="1" type="ORF">M408DRAFT_29192</name>
</gene>
<name>A0A0C2W5Z3_SERVB</name>
<evidence type="ECO:0000313" key="2">
    <source>
        <dbReference type="Proteomes" id="UP000054097"/>
    </source>
</evidence>
<dbReference type="InterPro" id="IPR021607">
    <property type="entry name" value="DUF3224"/>
</dbReference>
<dbReference type="HOGENOM" id="CLU_146143_0_0_1"/>
<organism evidence="1 2">
    <name type="scientific">Serendipita vermifera MAFF 305830</name>
    <dbReference type="NCBI Taxonomy" id="933852"/>
    <lineage>
        <taxon>Eukaryota</taxon>
        <taxon>Fungi</taxon>
        <taxon>Dikarya</taxon>
        <taxon>Basidiomycota</taxon>
        <taxon>Agaricomycotina</taxon>
        <taxon>Agaricomycetes</taxon>
        <taxon>Sebacinales</taxon>
        <taxon>Serendipitaceae</taxon>
        <taxon>Serendipita</taxon>
    </lineage>
</organism>
<reference evidence="2" key="2">
    <citation type="submission" date="2015-01" db="EMBL/GenBank/DDBJ databases">
        <title>Evolutionary Origins and Diversification of the Mycorrhizal Mutualists.</title>
        <authorList>
            <consortium name="DOE Joint Genome Institute"/>
            <consortium name="Mycorrhizal Genomics Consortium"/>
            <person name="Kohler A."/>
            <person name="Kuo A."/>
            <person name="Nagy L.G."/>
            <person name="Floudas D."/>
            <person name="Copeland A."/>
            <person name="Barry K.W."/>
            <person name="Cichocki N."/>
            <person name="Veneault-Fourrey C."/>
            <person name="LaButti K."/>
            <person name="Lindquist E.A."/>
            <person name="Lipzen A."/>
            <person name="Lundell T."/>
            <person name="Morin E."/>
            <person name="Murat C."/>
            <person name="Riley R."/>
            <person name="Ohm R."/>
            <person name="Sun H."/>
            <person name="Tunlid A."/>
            <person name="Henrissat B."/>
            <person name="Grigoriev I.V."/>
            <person name="Hibbett D.S."/>
            <person name="Martin F."/>
        </authorList>
    </citation>
    <scope>NUCLEOTIDE SEQUENCE [LARGE SCALE GENOMIC DNA]</scope>
    <source>
        <strain evidence="2">MAFF 305830</strain>
    </source>
</reference>
<evidence type="ECO:0000313" key="1">
    <source>
        <dbReference type="EMBL" id="KIM21878.1"/>
    </source>
</evidence>
<reference evidence="1 2" key="1">
    <citation type="submission" date="2014-04" db="EMBL/GenBank/DDBJ databases">
        <authorList>
            <consortium name="DOE Joint Genome Institute"/>
            <person name="Kuo A."/>
            <person name="Zuccaro A."/>
            <person name="Kohler A."/>
            <person name="Nagy L.G."/>
            <person name="Floudas D."/>
            <person name="Copeland A."/>
            <person name="Barry K.W."/>
            <person name="Cichocki N."/>
            <person name="Veneault-Fourrey C."/>
            <person name="LaButti K."/>
            <person name="Lindquist E.A."/>
            <person name="Lipzen A."/>
            <person name="Lundell T."/>
            <person name="Morin E."/>
            <person name="Murat C."/>
            <person name="Sun H."/>
            <person name="Tunlid A."/>
            <person name="Henrissat B."/>
            <person name="Grigoriev I.V."/>
            <person name="Hibbett D.S."/>
            <person name="Martin F."/>
            <person name="Nordberg H.P."/>
            <person name="Cantor M.N."/>
            <person name="Hua S.X."/>
        </authorList>
    </citation>
    <scope>NUCLEOTIDE SEQUENCE [LARGE SCALE GENOMIC DNA]</scope>
    <source>
        <strain evidence="1 2">MAFF 305830</strain>
    </source>
</reference>
<dbReference type="InterPro" id="IPR023159">
    <property type="entry name" value="SO1590-like_sf"/>
</dbReference>